<keyword evidence="8 12" id="KW-0496">Mitochondrion</keyword>
<proteinExistence type="inferred from homology"/>
<dbReference type="GO" id="GO:0005743">
    <property type="term" value="C:mitochondrial inner membrane"/>
    <property type="evidence" value="ECO:0007669"/>
    <property type="project" value="UniProtKB-SubCell"/>
</dbReference>
<evidence type="ECO:0000256" key="4">
    <source>
        <dbReference type="ARBA" id="ARBA00022692"/>
    </source>
</evidence>
<dbReference type="GO" id="GO:0046872">
    <property type="term" value="F:metal ion binding"/>
    <property type="evidence" value="ECO:0007669"/>
    <property type="project" value="UniProtKB-KW"/>
</dbReference>
<comment type="subcellular location">
    <subcellularLocation>
        <location evidence="1 12">Mitochondrion inner membrane</location>
        <topology evidence="1 12">Multi-pass membrane protein</topology>
    </subcellularLocation>
</comment>
<dbReference type="KEGG" id="dha:DEHA2D13970g"/>
<dbReference type="GO" id="GO:0020037">
    <property type="term" value="F:heme binding"/>
    <property type="evidence" value="ECO:0007669"/>
    <property type="project" value="TreeGrafter"/>
</dbReference>
<dbReference type="PANTHER" id="PTHR13337:SF2">
    <property type="entry name" value="SUCCINATE DEHYDROGENASE [UBIQUINONE] CYTOCHROME B SMALL SUBUNIT, MITOCHONDRIAL"/>
    <property type="match status" value="1"/>
</dbReference>
<dbReference type="CDD" id="cd03496">
    <property type="entry name" value="SQR_TypeC_CybS"/>
    <property type="match status" value="1"/>
</dbReference>
<accession>Q6BRT5</accession>
<dbReference type="FunCoup" id="Q6BRT5">
    <property type="interactions" value="276"/>
</dbReference>
<evidence type="ECO:0000256" key="11">
    <source>
        <dbReference type="PIRSR" id="PIRSR607992-2"/>
    </source>
</evidence>
<dbReference type="GO" id="GO:0006121">
    <property type="term" value="P:mitochondrial electron transport, succinate to ubiquinone"/>
    <property type="evidence" value="ECO:0007669"/>
    <property type="project" value="TreeGrafter"/>
</dbReference>
<evidence type="ECO:0000256" key="7">
    <source>
        <dbReference type="ARBA" id="ARBA00022989"/>
    </source>
</evidence>
<keyword evidence="7" id="KW-1133">Transmembrane helix</keyword>
<dbReference type="InParanoid" id="Q6BRT5"/>
<evidence type="ECO:0000256" key="3">
    <source>
        <dbReference type="ARBA" id="ARBA00022448"/>
    </source>
</evidence>
<feature type="binding site" evidence="10">
    <location>
        <position position="164"/>
    </location>
    <ligand>
        <name>a ubiquinone</name>
        <dbReference type="ChEBI" id="CHEBI:16389"/>
        <note>ligand shared with IP/SDHB</note>
    </ligand>
</feature>
<keyword evidence="6 12" id="KW-0809">Transit peptide</keyword>
<organism evidence="13 14">
    <name type="scientific">Debaryomyces hansenii (strain ATCC 36239 / CBS 767 / BCRC 21394 / JCM 1990 / NBRC 0083 / IGC 2968)</name>
    <name type="common">Yeast</name>
    <name type="synonym">Torulaspora hansenii</name>
    <dbReference type="NCBI Taxonomy" id="284592"/>
    <lineage>
        <taxon>Eukaryota</taxon>
        <taxon>Fungi</taxon>
        <taxon>Dikarya</taxon>
        <taxon>Ascomycota</taxon>
        <taxon>Saccharomycotina</taxon>
        <taxon>Pichiomycetes</taxon>
        <taxon>Debaryomycetaceae</taxon>
        <taxon>Debaryomyces</taxon>
    </lineage>
</organism>
<keyword evidence="11" id="KW-0479">Metal-binding</keyword>
<dbReference type="eggNOG" id="KOG4097">
    <property type="taxonomic scope" value="Eukaryota"/>
</dbReference>
<dbReference type="EMBL" id="CR382136">
    <property type="protein sequence ID" value="CAG87253.2"/>
    <property type="molecule type" value="Genomic_DNA"/>
</dbReference>
<reference evidence="13 14" key="1">
    <citation type="journal article" date="2004" name="Nature">
        <title>Genome evolution in yeasts.</title>
        <authorList>
            <consortium name="Genolevures"/>
            <person name="Dujon B."/>
            <person name="Sherman D."/>
            <person name="Fischer G."/>
            <person name="Durrens P."/>
            <person name="Casaregola S."/>
            <person name="Lafontaine I."/>
            <person name="de Montigny J."/>
            <person name="Marck C."/>
            <person name="Neuveglise C."/>
            <person name="Talla E."/>
            <person name="Goffard N."/>
            <person name="Frangeul L."/>
            <person name="Aigle M."/>
            <person name="Anthouard V."/>
            <person name="Babour A."/>
            <person name="Barbe V."/>
            <person name="Barnay S."/>
            <person name="Blanchin S."/>
            <person name="Beckerich J.M."/>
            <person name="Beyne E."/>
            <person name="Bleykasten C."/>
            <person name="Boisrame A."/>
            <person name="Boyer J."/>
            <person name="Cattolico L."/>
            <person name="Confanioleri F."/>
            <person name="de Daruvar A."/>
            <person name="Despons L."/>
            <person name="Fabre E."/>
            <person name="Fairhead C."/>
            <person name="Ferry-Dumazet H."/>
            <person name="Groppi A."/>
            <person name="Hantraye F."/>
            <person name="Hennequin C."/>
            <person name="Jauniaux N."/>
            <person name="Joyet P."/>
            <person name="Kachouri R."/>
            <person name="Kerrest A."/>
            <person name="Koszul R."/>
            <person name="Lemaire M."/>
            <person name="Lesur I."/>
            <person name="Ma L."/>
            <person name="Muller H."/>
            <person name="Nicaud J.M."/>
            <person name="Nikolski M."/>
            <person name="Oztas S."/>
            <person name="Ozier-Kalogeropoulos O."/>
            <person name="Pellenz S."/>
            <person name="Potier S."/>
            <person name="Richard G.F."/>
            <person name="Straub M.L."/>
            <person name="Suleau A."/>
            <person name="Swennene D."/>
            <person name="Tekaia F."/>
            <person name="Wesolowski-Louvel M."/>
            <person name="Westhof E."/>
            <person name="Wirth B."/>
            <person name="Zeniou-Meyer M."/>
            <person name="Zivanovic I."/>
            <person name="Bolotin-Fukuhara M."/>
            <person name="Thierry A."/>
            <person name="Bouchier C."/>
            <person name="Caudron B."/>
            <person name="Scarpelli C."/>
            <person name="Gaillardin C."/>
            <person name="Weissenbach J."/>
            <person name="Wincker P."/>
            <person name="Souciet J.L."/>
        </authorList>
    </citation>
    <scope>NUCLEOTIDE SEQUENCE [LARGE SCALE GENOMIC DNA]</scope>
    <source>
        <strain evidence="14">ATCC 36239 / CBS 767 / BCRC 21394 / JCM 1990 / NBRC 0083 / IGC 2968</strain>
    </source>
</reference>
<dbReference type="InterPro" id="IPR007992">
    <property type="entry name" value="CybS"/>
</dbReference>
<gene>
    <name evidence="13" type="ordered locus">DEHA2D13970g</name>
</gene>
<evidence type="ECO:0000256" key="9">
    <source>
        <dbReference type="ARBA" id="ARBA00023136"/>
    </source>
</evidence>
<dbReference type="Gene3D" id="1.20.1300.10">
    <property type="entry name" value="Fumarate reductase/succinate dehydrogenase, transmembrane subunit"/>
    <property type="match status" value="1"/>
</dbReference>
<dbReference type="STRING" id="284592.Q6BRT5"/>
<keyword evidence="9 12" id="KW-0472">Membrane</keyword>
<dbReference type="Pfam" id="PF05328">
    <property type="entry name" value="CybS"/>
    <property type="match status" value="1"/>
</dbReference>
<evidence type="ECO:0000256" key="10">
    <source>
        <dbReference type="PIRSR" id="PIRSR607992-1"/>
    </source>
</evidence>
<dbReference type="PANTHER" id="PTHR13337">
    <property type="entry name" value="SUCCINATE DEHYDROGENASE"/>
    <property type="match status" value="1"/>
</dbReference>
<dbReference type="RefSeq" id="XP_459085.2">
    <property type="nucleotide sequence ID" value="XM_459085.2"/>
</dbReference>
<feature type="binding site" description="axial binding residue" evidence="11">
    <location>
        <position position="152"/>
    </location>
    <ligand>
        <name>heme b</name>
        <dbReference type="ChEBI" id="CHEBI:60344"/>
        <note>ligand shared with SDHC</note>
    </ligand>
    <ligandPart>
        <name>Fe</name>
        <dbReference type="ChEBI" id="CHEBI:18248"/>
    </ligandPart>
</feature>
<evidence type="ECO:0000313" key="14">
    <source>
        <dbReference type="Proteomes" id="UP000000599"/>
    </source>
</evidence>
<keyword evidence="5 12" id="KW-0999">Mitochondrion inner membrane</keyword>
<dbReference type="OrthoDB" id="18577at2759"/>
<dbReference type="InterPro" id="IPR034804">
    <property type="entry name" value="SQR/QFR_C/D"/>
</dbReference>
<keyword evidence="4" id="KW-0812">Transmembrane</keyword>
<dbReference type="GeneID" id="2901438"/>
<dbReference type="AlphaFoldDB" id="Q6BRT5"/>
<dbReference type="HOGENOM" id="CLU_096618_0_1_1"/>
<dbReference type="GO" id="GO:0048039">
    <property type="term" value="F:ubiquinone binding"/>
    <property type="evidence" value="ECO:0007669"/>
    <property type="project" value="TreeGrafter"/>
</dbReference>
<evidence type="ECO:0000256" key="8">
    <source>
        <dbReference type="ARBA" id="ARBA00023128"/>
    </source>
</evidence>
<sequence>MYYGYEARAFLPKRIFLSSSTDQTKHLLVETTETPVNCAIQLNMLQHFRPAPGALSIVRSRAVIKPSSIVRCISLKPDFSKFKKIEQPPGFIVGTVNEPYKPPGASFYEGGYHWTYERFIAISLVPLAMSPFIGGVEHPMIDSIFSIALLFHCHTGFKSCIIDYIPKRVYGIWYGLASKLLTFGTFVGMYGVYLLETESNGLFELIRSIWNS</sequence>
<evidence type="ECO:0000313" key="13">
    <source>
        <dbReference type="EMBL" id="CAG87253.2"/>
    </source>
</evidence>
<evidence type="ECO:0000256" key="2">
    <source>
        <dbReference type="ARBA" id="ARBA00007294"/>
    </source>
</evidence>
<evidence type="ECO:0000256" key="5">
    <source>
        <dbReference type="ARBA" id="ARBA00022792"/>
    </source>
</evidence>
<evidence type="ECO:0000256" key="1">
    <source>
        <dbReference type="ARBA" id="ARBA00004448"/>
    </source>
</evidence>
<evidence type="ECO:0000256" key="6">
    <source>
        <dbReference type="ARBA" id="ARBA00022946"/>
    </source>
</evidence>
<comment type="similarity">
    <text evidence="2 12">Belongs to the CybS family.</text>
</comment>
<dbReference type="GO" id="GO:0006099">
    <property type="term" value="P:tricarboxylic acid cycle"/>
    <property type="evidence" value="ECO:0007669"/>
    <property type="project" value="TreeGrafter"/>
</dbReference>
<keyword evidence="14" id="KW-1185">Reference proteome</keyword>
<protein>
    <recommendedName>
        <fullName evidence="12">Succinate dehydrogenase [ubiquinone] cytochrome b small subunit</fullName>
    </recommendedName>
</protein>
<name>Q6BRT5_DEBHA</name>
<keyword evidence="3" id="KW-0813">Transport</keyword>
<keyword evidence="11" id="KW-0408">Iron</keyword>
<evidence type="ECO:0000256" key="12">
    <source>
        <dbReference type="RuleBase" id="RU364031"/>
    </source>
</evidence>
<dbReference type="OMA" id="DYIPKRK"/>
<dbReference type="Proteomes" id="UP000000599">
    <property type="component" value="Chromosome D"/>
</dbReference>